<gene>
    <name evidence="1" type="ORF">QJU57_01930</name>
</gene>
<dbReference type="Proteomes" id="UP001226020">
    <property type="component" value="Unassembled WGS sequence"/>
</dbReference>
<dbReference type="GeneID" id="300270726"/>
<accession>A0AAW8CH93</accession>
<proteinExistence type="predicted"/>
<organism evidence="1 2">
    <name type="scientific">Phocoenobacter atlanticus subsp. atlanticus</name>
    <dbReference type="NCBI Taxonomy" id="3061285"/>
    <lineage>
        <taxon>Bacteria</taxon>
        <taxon>Pseudomonadati</taxon>
        <taxon>Pseudomonadota</taxon>
        <taxon>Gammaproteobacteria</taxon>
        <taxon>Pasteurellales</taxon>
        <taxon>Pasteurellaceae</taxon>
        <taxon>Phocoenobacter</taxon>
        <taxon>Phocoenobacter atlanticus</taxon>
    </lineage>
</organism>
<dbReference type="EMBL" id="JASAXT010000003">
    <property type="protein sequence ID" value="MDP8147835.1"/>
    <property type="molecule type" value="Genomic_DNA"/>
</dbReference>
<keyword evidence="2" id="KW-1185">Reference proteome</keyword>
<evidence type="ECO:0000313" key="2">
    <source>
        <dbReference type="Proteomes" id="UP001226020"/>
    </source>
</evidence>
<protein>
    <submittedName>
        <fullName evidence="1">Uncharacterized protein</fullName>
    </submittedName>
</protein>
<evidence type="ECO:0000313" key="1">
    <source>
        <dbReference type="EMBL" id="MDP8147835.1"/>
    </source>
</evidence>
<dbReference type="AlphaFoldDB" id="A0AAW8CH93"/>
<name>A0AAW8CH93_9PAST</name>
<comment type="caution">
    <text evidence="1">The sequence shown here is derived from an EMBL/GenBank/DDBJ whole genome shotgun (WGS) entry which is preliminary data.</text>
</comment>
<sequence length="185" mass="21449">MYITATLNAKLQPMHRHELEDIINEIFEQQNIKAEITGGGTGQETNGEIAYCDMEIKLNEKEFNEEIIDIIEFVLAPKGSKITIYPENETDEPKVIPFGKHEGLGLYLSNDLDDKIYEECDVNVVYKEIDKLLEEKEAGRIESYWEGEETSFYLYGKSFDEMHKIILPFLKKYPLCKKCRIVKIA</sequence>
<dbReference type="RefSeq" id="WP_306346670.1">
    <property type="nucleotide sequence ID" value="NZ_JASAVU010000004.1"/>
</dbReference>
<reference evidence="1 2" key="1">
    <citation type="journal article" date="2023" name="Front. Microbiol.">
        <title>Phylogeography and host specificity of Pasteurellaceae pathogenic to sea-farmed fish in the north-east Atlantic.</title>
        <authorList>
            <person name="Gulla S."/>
            <person name="Colquhoun D.J."/>
            <person name="Olsen A.B."/>
            <person name="Spilsberg B."/>
            <person name="Lagesen K."/>
            <person name="Aakesson C.P."/>
            <person name="Strom S."/>
            <person name="Manji F."/>
            <person name="Birkbeck T.H."/>
            <person name="Nilsen H.K."/>
        </authorList>
    </citation>
    <scope>NUCLEOTIDE SEQUENCE [LARGE SCALE GENOMIC DNA]</scope>
    <source>
        <strain evidence="1 2">NVIB3131</strain>
    </source>
</reference>